<dbReference type="RefSeq" id="WP_184519776.1">
    <property type="nucleotide sequence ID" value="NZ_JACIJD010000013.1"/>
</dbReference>
<proteinExistence type="predicted"/>
<dbReference type="EMBL" id="JACIJD010000013">
    <property type="protein sequence ID" value="MBB5694896.1"/>
    <property type="molecule type" value="Genomic_DNA"/>
</dbReference>
<gene>
    <name evidence="2" type="ORF">FHS87_002949</name>
</gene>
<evidence type="ECO:0000256" key="1">
    <source>
        <dbReference type="SAM" id="MobiDB-lite"/>
    </source>
</evidence>
<comment type="caution">
    <text evidence="2">The sequence shown here is derived from an EMBL/GenBank/DDBJ whole genome shotgun (WGS) entry which is preliminary data.</text>
</comment>
<dbReference type="Proteomes" id="UP000580654">
    <property type="component" value="Unassembled WGS sequence"/>
</dbReference>
<name>A0A840Y410_9PROT</name>
<accession>A0A840Y410</accession>
<sequence>MRIRILEAMVAVMAARLPPEDLREVAALLVFIAKGSDAASDMVGAAGGAPSLALAGHHAAELLDRIALSRGIGSGGEKEEKAPRQGRGKRAARPARKAAPAR</sequence>
<keyword evidence="3" id="KW-1185">Reference proteome</keyword>
<reference evidence="2 3" key="1">
    <citation type="submission" date="2020-08" db="EMBL/GenBank/DDBJ databases">
        <title>Genomic Encyclopedia of Type Strains, Phase IV (KMG-IV): sequencing the most valuable type-strain genomes for metagenomic binning, comparative biology and taxonomic classification.</title>
        <authorList>
            <person name="Goeker M."/>
        </authorList>
    </citation>
    <scope>NUCLEOTIDE SEQUENCE [LARGE SCALE GENOMIC DNA]</scope>
    <source>
        <strain evidence="2 3">DSM 25622</strain>
    </source>
</reference>
<evidence type="ECO:0000313" key="3">
    <source>
        <dbReference type="Proteomes" id="UP000580654"/>
    </source>
</evidence>
<dbReference type="AlphaFoldDB" id="A0A840Y410"/>
<feature type="compositionally biased region" description="Basic residues" evidence="1">
    <location>
        <begin position="84"/>
        <end position="96"/>
    </location>
</feature>
<evidence type="ECO:0000313" key="2">
    <source>
        <dbReference type="EMBL" id="MBB5694896.1"/>
    </source>
</evidence>
<protein>
    <submittedName>
        <fullName evidence="2">Uncharacterized protein</fullName>
    </submittedName>
</protein>
<feature type="region of interest" description="Disordered" evidence="1">
    <location>
        <begin position="73"/>
        <end position="102"/>
    </location>
</feature>
<organism evidence="2 3">
    <name type="scientific">Muricoccus pecuniae</name>
    <dbReference type="NCBI Taxonomy" id="693023"/>
    <lineage>
        <taxon>Bacteria</taxon>
        <taxon>Pseudomonadati</taxon>
        <taxon>Pseudomonadota</taxon>
        <taxon>Alphaproteobacteria</taxon>
        <taxon>Acetobacterales</taxon>
        <taxon>Roseomonadaceae</taxon>
        <taxon>Muricoccus</taxon>
    </lineage>
</organism>